<evidence type="ECO:0000313" key="2">
    <source>
        <dbReference type="EMBL" id="ADB85264.1"/>
    </source>
</evidence>
<feature type="region of interest" description="Disordered" evidence="1">
    <location>
        <begin position="85"/>
        <end position="171"/>
    </location>
</feature>
<dbReference type="AlphaFoldDB" id="D3IVC4"/>
<reference evidence="2" key="1">
    <citation type="journal article" date="2010" name="J. Integr. Plant Biol.">
        <title>Insights into the bamboo genome: syntenic relationships to rice and sorghum.</title>
        <authorList>
            <person name="Gui Y.J."/>
            <person name="Zhou Y."/>
            <person name="Wang Y."/>
            <person name="Wang S."/>
            <person name="Wang S.Y."/>
            <person name="Hu Y."/>
            <person name="Bo S.P."/>
            <person name="Chen H."/>
            <person name="Zhou C.P."/>
            <person name="Ma N.X."/>
            <person name="Zhang T.Z."/>
            <person name="Fan L.J."/>
        </authorList>
    </citation>
    <scope>NUCLEOTIDE SEQUENCE</scope>
    <source>
        <tissue evidence="2">Shoot</tissue>
    </source>
</reference>
<accession>D3IVC4</accession>
<sequence>MQQELGQRAGYKVHTTEANNQGSKYFGRITGGLLSSSRGFGGGSFFGRSAQAPAPQVNKVTRPLVTATDQSNAVKRDVQPAAALAAAKSATTGETRNSWTNFHRPVSPNMQPHPTGVKKSWHQLSSRSASVSPCPDVSASAREKNGQPEVGLHEGGETEVGSQGDPPPVRFDSRVDVFVAVAAALLTAAQEVDGVEDDVGDRVEKADTVAPR</sequence>
<name>D3IVC4_PHYED</name>
<feature type="compositionally biased region" description="Polar residues" evidence="1">
    <location>
        <begin position="122"/>
        <end position="131"/>
    </location>
</feature>
<protein>
    <submittedName>
        <fullName evidence="2">Uncharacterized protein</fullName>
    </submittedName>
</protein>
<organism evidence="2">
    <name type="scientific">Phyllostachys edulis</name>
    <name type="common">Tortoise shell bamboo</name>
    <name type="synonym">Bambusa edulis</name>
    <dbReference type="NCBI Taxonomy" id="38705"/>
    <lineage>
        <taxon>Eukaryota</taxon>
        <taxon>Viridiplantae</taxon>
        <taxon>Streptophyta</taxon>
        <taxon>Embryophyta</taxon>
        <taxon>Tracheophyta</taxon>
        <taxon>Spermatophyta</taxon>
        <taxon>Magnoliopsida</taxon>
        <taxon>Liliopsida</taxon>
        <taxon>Poales</taxon>
        <taxon>Poaceae</taxon>
        <taxon>BOP clade</taxon>
        <taxon>Bambusoideae</taxon>
        <taxon>Arundinarodae</taxon>
        <taxon>Arundinarieae</taxon>
        <taxon>Arundinariinae</taxon>
        <taxon>Phyllostachys</taxon>
    </lineage>
</organism>
<feature type="compositionally biased region" description="Polar residues" evidence="1">
    <location>
        <begin position="91"/>
        <end position="101"/>
    </location>
</feature>
<feature type="region of interest" description="Disordered" evidence="1">
    <location>
        <begin position="1"/>
        <end position="24"/>
    </location>
</feature>
<evidence type="ECO:0000256" key="1">
    <source>
        <dbReference type="SAM" id="MobiDB-lite"/>
    </source>
</evidence>
<proteinExistence type="predicted"/>
<dbReference type="EMBL" id="GQ252803">
    <property type="protein sequence ID" value="ADB85264.1"/>
    <property type="molecule type" value="Genomic_DNA"/>
</dbReference>
<feature type="compositionally biased region" description="Basic and acidic residues" evidence="1">
    <location>
        <begin position="141"/>
        <end position="156"/>
    </location>
</feature>